<gene>
    <name evidence="2" type="ORF">PECUL_23A024495</name>
</gene>
<dbReference type="AlphaFoldDB" id="A0AAD1QXU3"/>
<feature type="compositionally biased region" description="Basic and acidic residues" evidence="1">
    <location>
        <begin position="320"/>
        <end position="329"/>
    </location>
</feature>
<evidence type="ECO:0000256" key="1">
    <source>
        <dbReference type="SAM" id="MobiDB-lite"/>
    </source>
</evidence>
<dbReference type="EMBL" id="OW240912">
    <property type="protein sequence ID" value="CAH2219172.1"/>
    <property type="molecule type" value="Genomic_DNA"/>
</dbReference>
<feature type="region of interest" description="Disordered" evidence="1">
    <location>
        <begin position="291"/>
        <end position="329"/>
    </location>
</feature>
<name>A0AAD1QXU3_PELCU</name>
<protein>
    <submittedName>
        <fullName evidence="2">Uncharacterized protein</fullName>
    </submittedName>
</protein>
<reference evidence="2" key="1">
    <citation type="submission" date="2022-03" db="EMBL/GenBank/DDBJ databases">
        <authorList>
            <person name="Alioto T."/>
            <person name="Alioto T."/>
            <person name="Gomez Garrido J."/>
        </authorList>
    </citation>
    <scope>NUCLEOTIDE SEQUENCE</scope>
</reference>
<sequence>MPFTFQQTGRKVSHKAKAYPDYRALEMALYSAALSITAQPAENKHTDPDTMGRKSQRTAAGACKYTHDISAMLQRPAGPKMAATPDPETNSTNSDHAAGDTLDLRPPHDIQADPDALTPATKLDIKNLLLELKQMSAADMAIRKTGIPDNISQSELPHYLRRLVATILPHAQAKKLAIAEMFRIRKSPQAPPQATRDVIVRCHTRADRNAIFAALKGKTPLDFESASLTFYQDLTRSTVQWRRNIRPVTRRLQDAKVIYRWKTPKTLSVDHNGTTLHLTSSQEADSFLQALKLPPRPDPTDEPTSSHTWDPTRTVPFVPRRREIPIADT</sequence>
<evidence type="ECO:0000313" key="3">
    <source>
        <dbReference type="Proteomes" id="UP001295444"/>
    </source>
</evidence>
<organism evidence="2 3">
    <name type="scientific">Pelobates cultripes</name>
    <name type="common">Western spadefoot toad</name>
    <dbReference type="NCBI Taxonomy" id="61616"/>
    <lineage>
        <taxon>Eukaryota</taxon>
        <taxon>Metazoa</taxon>
        <taxon>Chordata</taxon>
        <taxon>Craniata</taxon>
        <taxon>Vertebrata</taxon>
        <taxon>Euteleostomi</taxon>
        <taxon>Amphibia</taxon>
        <taxon>Batrachia</taxon>
        <taxon>Anura</taxon>
        <taxon>Pelobatoidea</taxon>
        <taxon>Pelobatidae</taxon>
        <taxon>Pelobates</taxon>
    </lineage>
</organism>
<dbReference type="InterPro" id="IPR042566">
    <property type="entry name" value="L1_C"/>
</dbReference>
<feature type="region of interest" description="Disordered" evidence="1">
    <location>
        <begin position="76"/>
        <end position="117"/>
    </location>
</feature>
<dbReference type="PANTHER" id="PTHR11505">
    <property type="entry name" value="L1 TRANSPOSABLE ELEMENT-RELATED"/>
    <property type="match status" value="1"/>
</dbReference>
<dbReference type="Proteomes" id="UP001295444">
    <property type="component" value="Chromosome 01"/>
</dbReference>
<dbReference type="Gene3D" id="3.30.250.20">
    <property type="entry name" value="L1 transposable element, C-terminal domain"/>
    <property type="match status" value="1"/>
</dbReference>
<feature type="compositionally biased region" description="Basic and acidic residues" evidence="1">
    <location>
        <begin position="102"/>
        <end position="111"/>
    </location>
</feature>
<accession>A0AAD1QXU3</accession>
<dbReference type="InterPro" id="IPR004244">
    <property type="entry name" value="Transposase_22"/>
</dbReference>
<proteinExistence type="predicted"/>
<keyword evidence="3" id="KW-1185">Reference proteome</keyword>
<evidence type="ECO:0000313" key="2">
    <source>
        <dbReference type="EMBL" id="CAH2219172.1"/>
    </source>
</evidence>